<name>A0A6J4TP69_9SPHN</name>
<gene>
    <name evidence="5" type="ORF">AVDCRST_MAG91-2667</name>
</gene>
<keyword evidence="3" id="KW-0804">Transcription</keyword>
<dbReference type="GO" id="GO:0006355">
    <property type="term" value="P:regulation of DNA-templated transcription"/>
    <property type="evidence" value="ECO:0007669"/>
    <property type="project" value="UniProtKB-ARBA"/>
</dbReference>
<dbReference type="PANTHER" id="PTHR33204">
    <property type="entry name" value="TRANSCRIPTIONAL REGULATOR, MARR FAMILY"/>
    <property type="match status" value="1"/>
</dbReference>
<sequence length="121" mass="14145">MPSRQDPVHQSRCDVEATLSVIGGKWKLMLVWFLRDGPRRFSECRRRFPEISQKVLTQQLRELEGDGVVHREVYREVPPRVDYSLTPFGRSLEPVVAALDAWGRFHGEYLLQLRRDRARAA</sequence>
<dbReference type="InterPro" id="IPR036388">
    <property type="entry name" value="WH-like_DNA-bd_sf"/>
</dbReference>
<accession>A0A6J4TP69</accession>
<dbReference type="GO" id="GO:0003677">
    <property type="term" value="F:DNA binding"/>
    <property type="evidence" value="ECO:0007669"/>
    <property type="project" value="UniProtKB-KW"/>
</dbReference>
<evidence type="ECO:0000256" key="2">
    <source>
        <dbReference type="ARBA" id="ARBA00023125"/>
    </source>
</evidence>
<dbReference type="InterPro" id="IPR002577">
    <property type="entry name" value="HTH_HxlR"/>
</dbReference>
<dbReference type="Gene3D" id="1.10.10.10">
    <property type="entry name" value="Winged helix-like DNA-binding domain superfamily/Winged helix DNA-binding domain"/>
    <property type="match status" value="1"/>
</dbReference>
<dbReference type="PANTHER" id="PTHR33204:SF29">
    <property type="entry name" value="TRANSCRIPTIONAL REGULATOR"/>
    <property type="match status" value="1"/>
</dbReference>
<keyword evidence="1" id="KW-0805">Transcription regulation</keyword>
<dbReference type="InterPro" id="IPR036390">
    <property type="entry name" value="WH_DNA-bd_sf"/>
</dbReference>
<dbReference type="EMBL" id="CADCVX010000474">
    <property type="protein sequence ID" value="CAA9527541.1"/>
    <property type="molecule type" value="Genomic_DNA"/>
</dbReference>
<dbReference type="CDD" id="cd00090">
    <property type="entry name" value="HTH_ARSR"/>
    <property type="match status" value="1"/>
</dbReference>
<protein>
    <submittedName>
        <fullName evidence="5">Transcriptional regulator, HxlR family</fullName>
    </submittedName>
</protein>
<dbReference type="InterPro" id="IPR011991">
    <property type="entry name" value="ArsR-like_HTH"/>
</dbReference>
<dbReference type="AlphaFoldDB" id="A0A6J4TP69"/>
<feature type="domain" description="HTH hxlR-type" evidence="4">
    <location>
        <begin position="13"/>
        <end position="111"/>
    </location>
</feature>
<keyword evidence="2" id="KW-0238">DNA-binding</keyword>
<dbReference type="PROSITE" id="PS51118">
    <property type="entry name" value="HTH_HXLR"/>
    <property type="match status" value="1"/>
</dbReference>
<evidence type="ECO:0000256" key="1">
    <source>
        <dbReference type="ARBA" id="ARBA00023015"/>
    </source>
</evidence>
<organism evidence="5">
    <name type="scientific">uncultured Sphingomonadaceae bacterium</name>
    <dbReference type="NCBI Taxonomy" id="169976"/>
    <lineage>
        <taxon>Bacteria</taxon>
        <taxon>Pseudomonadati</taxon>
        <taxon>Pseudomonadota</taxon>
        <taxon>Alphaproteobacteria</taxon>
        <taxon>Sphingomonadales</taxon>
        <taxon>Sphingomonadaceae</taxon>
        <taxon>environmental samples</taxon>
    </lineage>
</organism>
<proteinExistence type="predicted"/>
<dbReference type="SUPFAM" id="SSF46785">
    <property type="entry name" value="Winged helix' DNA-binding domain"/>
    <property type="match status" value="1"/>
</dbReference>
<evidence type="ECO:0000256" key="3">
    <source>
        <dbReference type="ARBA" id="ARBA00023163"/>
    </source>
</evidence>
<reference evidence="5" key="1">
    <citation type="submission" date="2020-02" db="EMBL/GenBank/DDBJ databases">
        <authorList>
            <person name="Meier V. D."/>
        </authorList>
    </citation>
    <scope>NUCLEOTIDE SEQUENCE</scope>
    <source>
        <strain evidence="5">AVDCRST_MAG91</strain>
    </source>
</reference>
<evidence type="ECO:0000259" key="4">
    <source>
        <dbReference type="PROSITE" id="PS51118"/>
    </source>
</evidence>
<evidence type="ECO:0000313" key="5">
    <source>
        <dbReference type="EMBL" id="CAA9527541.1"/>
    </source>
</evidence>
<dbReference type="Pfam" id="PF01638">
    <property type="entry name" value="HxlR"/>
    <property type="match status" value="1"/>
</dbReference>